<dbReference type="AlphaFoldDB" id="A0AAV1HWM7"/>
<sequence length="361" mass="39529">MNLHLRPSYQGLADRPLCRVLHAPSMTSAVPYKHRTARSLSSAQKATGGRLQGAIVEEPPVEEVDPQSLISSTIPWRPDPAVERVDAARDSLPLVILPGFGNCARDYEEPYGPAEDSIAAALRRRGFKAYTVRIERHDWFKVGQSLLSRNYWTGTCTVDPGYRWYLERVQQAVDRARSESKQDQVHLVGHSAGGWLGRSFLADPLYFDSPAAEPGVPHQGVASLVTLGTPHSAPRPEQARDMTGGALTWVNSQWPGAFFAGQGVRYLCVAGAAVQGDRTAPRRSVQRYAHSAYSQVCGDGHGQVGDVVVPQISASLSGAEQIGLDGVFHSMSKGSKDWPIEHRWYGSDDVVDHWAHFLVSQ</sequence>
<reference evidence="2 3" key="1">
    <citation type="submission" date="2023-10" db="EMBL/GenBank/DDBJ databases">
        <authorList>
            <person name="Maclean D."/>
            <person name="Macfadyen A."/>
        </authorList>
    </citation>
    <scope>NUCLEOTIDE SEQUENCE [LARGE SCALE GENOMIC DNA]</scope>
</reference>
<dbReference type="SUPFAM" id="SSF53474">
    <property type="entry name" value="alpha/beta-Hydrolases"/>
    <property type="match status" value="1"/>
</dbReference>
<organism evidence="2 3">
    <name type="scientific">Coccomyxa viridis</name>
    <dbReference type="NCBI Taxonomy" id="1274662"/>
    <lineage>
        <taxon>Eukaryota</taxon>
        <taxon>Viridiplantae</taxon>
        <taxon>Chlorophyta</taxon>
        <taxon>core chlorophytes</taxon>
        <taxon>Trebouxiophyceae</taxon>
        <taxon>Trebouxiophyceae incertae sedis</taxon>
        <taxon>Coccomyxaceae</taxon>
        <taxon>Coccomyxa</taxon>
    </lineage>
</organism>
<dbReference type="InterPro" id="IPR000073">
    <property type="entry name" value="AB_hydrolase_1"/>
</dbReference>
<gene>
    <name evidence="2" type="ORF">CVIRNUC_002783</name>
</gene>
<evidence type="ECO:0000313" key="2">
    <source>
        <dbReference type="EMBL" id="CAK0760587.1"/>
    </source>
</evidence>
<protein>
    <recommendedName>
        <fullName evidence="1">AB hydrolase-1 domain-containing protein</fullName>
    </recommendedName>
</protein>
<dbReference type="PANTHER" id="PTHR47909">
    <property type="entry name" value="ALPHA/BETA-HYDROLASES SUPERFAMILY PROTEIN"/>
    <property type="match status" value="1"/>
</dbReference>
<dbReference type="Pfam" id="PF00561">
    <property type="entry name" value="Abhydrolase_1"/>
    <property type="match status" value="1"/>
</dbReference>
<proteinExistence type="predicted"/>
<evidence type="ECO:0000313" key="3">
    <source>
        <dbReference type="Proteomes" id="UP001314263"/>
    </source>
</evidence>
<accession>A0AAV1HWM7</accession>
<dbReference type="EMBL" id="CAUYUE010000004">
    <property type="protein sequence ID" value="CAK0760587.1"/>
    <property type="molecule type" value="Genomic_DNA"/>
</dbReference>
<dbReference type="Gene3D" id="3.40.50.1820">
    <property type="entry name" value="alpha/beta hydrolase"/>
    <property type="match status" value="1"/>
</dbReference>
<dbReference type="PANTHER" id="PTHR47909:SF2">
    <property type="entry name" value="GPI INOSITOL-DEACYLASE"/>
    <property type="match status" value="1"/>
</dbReference>
<keyword evidence="3" id="KW-1185">Reference proteome</keyword>
<comment type="caution">
    <text evidence="2">The sequence shown here is derived from an EMBL/GenBank/DDBJ whole genome shotgun (WGS) entry which is preliminary data.</text>
</comment>
<evidence type="ECO:0000259" key="1">
    <source>
        <dbReference type="Pfam" id="PF00561"/>
    </source>
</evidence>
<dbReference type="InterPro" id="IPR029058">
    <property type="entry name" value="AB_hydrolase_fold"/>
</dbReference>
<name>A0AAV1HWM7_9CHLO</name>
<dbReference type="Proteomes" id="UP001314263">
    <property type="component" value="Unassembled WGS sequence"/>
</dbReference>
<feature type="domain" description="AB hydrolase-1" evidence="1">
    <location>
        <begin position="93"/>
        <end position="293"/>
    </location>
</feature>